<gene>
    <name evidence="2" type="primary">RTase</name>
    <name evidence="2" type="ORF">AWC38_SpisGene13633</name>
</gene>
<dbReference type="AlphaFoldDB" id="A0A2B4S023"/>
<dbReference type="PANTHER" id="PTHR33332">
    <property type="entry name" value="REVERSE TRANSCRIPTASE DOMAIN-CONTAINING PROTEIN"/>
    <property type="match status" value="1"/>
</dbReference>
<evidence type="ECO:0000313" key="3">
    <source>
        <dbReference type="Proteomes" id="UP000225706"/>
    </source>
</evidence>
<protein>
    <submittedName>
        <fullName evidence="2">Putative RNA-directed DNA polymerase from transposon BS</fullName>
    </submittedName>
</protein>
<sequence>MTDGYTDELLTSSCFLAEYLLENLGPLLFAIYINDLPKVLRNTTVTLFADDTAIYCSSQSARDLQTMLNQDLDRLAQWLYEHKLTLNISKSKFMLIGGPRKLNTLEEFTLIIKEKELDRVNSFKYLGVIINENLTWTDHVDYIKTKVSQRLGVLQRIKHLMPRNTRELFVKAMVLPILDYADVTWGDKSNTTLMNKIQLLQNKAAKLILDMPKHSSATEALDLLGWDTLEKRRRSHRLFLVFKSLNGLIDWNFNFNHFKDMHDYNTRFNNNICKPQSKRTWGQHRFVCHAVDDWNALPDGIRNISDFSVFRRLVKNM</sequence>
<keyword evidence="2" id="KW-0548">Nucleotidyltransferase</keyword>
<comment type="caution">
    <text evidence="2">The sequence shown here is derived from an EMBL/GenBank/DDBJ whole genome shotgun (WGS) entry which is preliminary data.</text>
</comment>
<evidence type="ECO:0000259" key="1">
    <source>
        <dbReference type="Pfam" id="PF00078"/>
    </source>
</evidence>
<keyword evidence="2" id="KW-0808">Transferase</keyword>
<organism evidence="2 3">
    <name type="scientific">Stylophora pistillata</name>
    <name type="common">Smooth cauliflower coral</name>
    <dbReference type="NCBI Taxonomy" id="50429"/>
    <lineage>
        <taxon>Eukaryota</taxon>
        <taxon>Metazoa</taxon>
        <taxon>Cnidaria</taxon>
        <taxon>Anthozoa</taxon>
        <taxon>Hexacorallia</taxon>
        <taxon>Scleractinia</taxon>
        <taxon>Astrocoeniina</taxon>
        <taxon>Pocilloporidae</taxon>
        <taxon>Stylophora</taxon>
    </lineage>
</organism>
<reference evidence="3" key="1">
    <citation type="journal article" date="2017" name="bioRxiv">
        <title>Comparative analysis of the genomes of Stylophora pistillata and Acropora digitifera provides evidence for extensive differences between species of corals.</title>
        <authorList>
            <person name="Voolstra C.R."/>
            <person name="Li Y."/>
            <person name="Liew Y.J."/>
            <person name="Baumgarten S."/>
            <person name="Zoccola D."/>
            <person name="Flot J.-F."/>
            <person name="Tambutte S."/>
            <person name="Allemand D."/>
            <person name="Aranda M."/>
        </authorList>
    </citation>
    <scope>NUCLEOTIDE SEQUENCE [LARGE SCALE GENOMIC DNA]</scope>
</reference>
<dbReference type="InterPro" id="IPR043502">
    <property type="entry name" value="DNA/RNA_pol_sf"/>
</dbReference>
<feature type="domain" description="Reverse transcriptase" evidence="1">
    <location>
        <begin position="24"/>
        <end position="130"/>
    </location>
</feature>
<proteinExistence type="predicted"/>
<dbReference type="GO" id="GO:0003964">
    <property type="term" value="F:RNA-directed DNA polymerase activity"/>
    <property type="evidence" value="ECO:0007669"/>
    <property type="project" value="UniProtKB-KW"/>
</dbReference>
<evidence type="ECO:0000313" key="2">
    <source>
        <dbReference type="EMBL" id="PFX21845.1"/>
    </source>
</evidence>
<keyword evidence="3" id="KW-1185">Reference proteome</keyword>
<dbReference type="Proteomes" id="UP000225706">
    <property type="component" value="Unassembled WGS sequence"/>
</dbReference>
<keyword evidence="2" id="KW-0695">RNA-directed DNA polymerase</keyword>
<dbReference type="SUPFAM" id="SSF56672">
    <property type="entry name" value="DNA/RNA polymerases"/>
    <property type="match status" value="1"/>
</dbReference>
<dbReference type="InterPro" id="IPR000477">
    <property type="entry name" value="RT_dom"/>
</dbReference>
<dbReference type="STRING" id="50429.A0A2B4S023"/>
<accession>A0A2B4S023</accession>
<name>A0A2B4S023_STYPI</name>
<dbReference type="EMBL" id="LSMT01000260">
    <property type="protein sequence ID" value="PFX21845.1"/>
    <property type="molecule type" value="Genomic_DNA"/>
</dbReference>
<dbReference type="Pfam" id="PF00078">
    <property type="entry name" value="RVT_1"/>
    <property type="match status" value="1"/>
</dbReference>
<dbReference type="OrthoDB" id="5982559at2759"/>